<feature type="domain" description="Methyltransferase" evidence="2">
    <location>
        <begin position="208"/>
        <end position="327"/>
    </location>
</feature>
<dbReference type="InterPro" id="IPR036388">
    <property type="entry name" value="WH-like_DNA-bd_sf"/>
</dbReference>
<feature type="compositionally biased region" description="Low complexity" evidence="1">
    <location>
        <begin position="1"/>
        <end position="28"/>
    </location>
</feature>
<feature type="region of interest" description="Disordered" evidence="1">
    <location>
        <begin position="1"/>
        <end position="33"/>
    </location>
</feature>
<dbReference type="Gene3D" id="3.40.50.150">
    <property type="entry name" value="Vaccinia Virus protein VP39"/>
    <property type="match status" value="1"/>
</dbReference>
<dbReference type="GeneID" id="96288877"/>
<dbReference type="Proteomes" id="UP000600946">
    <property type="component" value="Unassembled WGS sequence"/>
</dbReference>
<reference evidence="5" key="1">
    <citation type="journal article" date="2019" name="Int. J. Syst. Evol. Microbiol.">
        <title>The Global Catalogue of Microorganisms (GCM) 10K type strain sequencing project: providing services to taxonomists for standard genome sequencing and annotation.</title>
        <authorList>
            <consortium name="The Broad Institute Genomics Platform"/>
            <consortium name="The Broad Institute Genome Sequencing Center for Infectious Disease"/>
            <person name="Wu L."/>
            <person name="Ma J."/>
        </authorList>
    </citation>
    <scope>NUCLEOTIDE SEQUENCE [LARGE SCALE GENOMIC DNA]</scope>
    <source>
        <strain evidence="5">JCM 4594</strain>
    </source>
</reference>
<dbReference type="Gene3D" id="1.10.10.10">
    <property type="entry name" value="Winged helix-like DNA-binding domain superfamily/Winged helix DNA-binding domain"/>
    <property type="match status" value="1"/>
</dbReference>
<dbReference type="InterPro" id="IPR053173">
    <property type="entry name" value="SAM-binding_MTase"/>
</dbReference>
<dbReference type="RefSeq" id="WP_190026208.1">
    <property type="nucleotide sequence ID" value="NZ_BMUU01000001.1"/>
</dbReference>
<evidence type="ECO:0000259" key="2">
    <source>
        <dbReference type="Pfam" id="PF13847"/>
    </source>
</evidence>
<accession>A0ABQ2ZNN3</accession>
<sequence>MTAPDRFAPRPRTAAPPHVPGARSAADPAAPPPTTAQALSVRLFMAGLGAAELMTAYLGLRLGLYDALAEGGPATAPELAGRAGIAPRYAREWLEQQAAAGILIAQSGEVPPDQRVFTLPAGHAEALTDPGSLFSIAPLVLLPIGGMASVLPLLIEAFRTGEGIAYERFGPELRGGQAGLNRSVFQHQLAGWIAATLPAVHAALGGEGGVVADVACGSGYSSIALAQAYPKARVHGLDLDERSVADARENAREAGVADRVTFEVRDAGDRDLAGRYDLVCVFDALHDMARPVEVLRSCRALLAPGGSVLLMEPNVGERFTAPASETERFQYAVSLLHCLPVGMAEQPSAATGTVMRPGTVRAYASEAGFAKVRVLPVRHTFHRLYQLL</sequence>
<keyword evidence="5" id="KW-1185">Reference proteome</keyword>
<comment type="caution">
    <text evidence="4">The sequence shown here is derived from an EMBL/GenBank/DDBJ whole genome shotgun (WGS) entry which is preliminary data.</text>
</comment>
<gene>
    <name evidence="4" type="ORF">GCM10010326_08670</name>
</gene>
<dbReference type="Pfam" id="PF13847">
    <property type="entry name" value="Methyltransf_31"/>
    <property type="match status" value="1"/>
</dbReference>
<dbReference type="Pfam" id="PF21320">
    <property type="entry name" value="WHD_Rv2258c"/>
    <property type="match status" value="1"/>
</dbReference>
<evidence type="ECO:0000313" key="4">
    <source>
        <dbReference type="EMBL" id="GGY18319.1"/>
    </source>
</evidence>
<dbReference type="PANTHER" id="PTHR45128">
    <property type="entry name" value="METHYLTRANSFERASE TYPE 11"/>
    <property type="match status" value="1"/>
</dbReference>
<dbReference type="SUPFAM" id="SSF46785">
    <property type="entry name" value="Winged helix' DNA-binding domain"/>
    <property type="match status" value="1"/>
</dbReference>
<evidence type="ECO:0000256" key="1">
    <source>
        <dbReference type="SAM" id="MobiDB-lite"/>
    </source>
</evidence>
<evidence type="ECO:0008006" key="6">
    <source>
        <dbReference type="Google" id="ProtNLM"/>
    </source>
</evidence>
<evidence type="ECO:0000259" key="3">
    <source>
        <dbReference type="Pfam" id="PF21320"/>
    </source>
</evidence>
<dbReference type="SUPFAM" id="SSF53335">
    <property type="entry name" value="S-adenosyl-L-methionine-dependent methyltransferases"/>
    <property type="match status" value="1"/>
</dbReference>
<protein>
    <recommendedName>
        <fullName evidence="6">Methyltransferase domain-containing protein</fullName>
    </recommendedName>
</protein>
<dbReference type="InterPro" id="IPR025714">
    <property type="entry name" value="Methyltranfer_dom"/>
</dbReference>
<dbReference type="CDD" id="cd02440">
    <property type="entry name" value="AdoMet_MTases"/>
    <property type="match status" value="1"/>
</dbReference>
<feature type="domain" description="S-adenosylmethionine-dependent methyltransferase Rv2258c-like winged HTH" evidence="3">
    <location>
        <begin position="53"/>
        <end position="128"/>
    </location>
</feature>
<organism evidence="4 5">
    <name type="scientific">Streptomyces xanthochromogenes</name>
    <dbReference type="NCBI Taxonomy" id="67384"/>
    <lineage>
        <taxon>Bacteria</taxon>
        <taxon>Bacillati</taxon>
        <taxon>Actinomycetota</taxon>
        <taxon>Actinomycetes</taxon>
        <taxon>Kitasatosporales</taxon>
        <taxon>Streptomycetaceae</taxon>
        <taxon>Streptomyces</taxon>
    </lineage>
</organism>
<dbReference type="InterPro" id="IPR036390">
    <property type="entry name" value="WH_DNA-bd_sf"/>
</dbReference>
<name>A0ABQ2ZNN3_9ACTN</name>
<proteinExistence type="predicted"/>
<dbReference type="EMBL" id="BMUU01000001">
    <property type="protein sequence ID" value="GGY18319.1"/>
    <property type="molecule type" value="Genomic_DNA"/>
</dbReference>
<dbReference type="InterPro" id="IPR029063">
    <property type="entry name" value="SAM-dependent_MTases_sf"/>
</dbReference>
<dbReference type="InterPro" id="IPR048711">
    <property type="entry name" value="WHD_Rv2258c"/>
</dbReference>
<evidence type="ECO:0000313" key="5">
    <source>
        <dbReference type="Proteomes" id="UP000600946"/>
    </source>
</evidence>